<name>H5SKP5_9ZZZZ</name>
<evidence type="ECO:0000313" key="4">
    <source>
        <dbReference type="EMBL" id="BAL56731.1"/>
    </source>
</evidence>
<dbReference type="PANTHER" id="PTHR43774">
    <property type="entry name" value="PEPTIDE METHIONINE SULFOXIDE REDUCTASE"/>
    <property type="match status" value="1"/>
</dbReference>
<feature type="domain" description="Peptide methionine sulphoxide reductase MsrA" evidence="3">
    <location>
        <begin position="9"/>
        <end position="160"/>
    </location>
</feature>
<organism evidence="4">
    <name type="scientific">uncultured prokaryote</name>
    <dbReference type="NCBI Taxonomy" id="198431"/>
    <lineage>
        <taxon>unclassified sequences</taxon>
        <taxon>environmental samples</taxon>
    </lineage>
</organism>
<evidence type="ECO:0000256" key="2">
    <source>
        <dbReference type="ARBA" id="ARBA00023002"/>
    </source>
</evidence>
<evidence type="ECO:0000259" key="3">
    <source>
        <dbReference type="Pfam" id="PF01625"/>
    </source>
</evidence>
<dbReference type="InterPro" id="IPR036509">
    <property type="entry name" value="Met_Sox_Rdtase_MsrA_sf"/>
</dbReference>
<proteinExistence type="inferred from homology"/>
<dbReference type="Pfam" id="PF01625">
    <property type="entry name" value="PMSR"/>
    <property type="match status" value="1"/>
</dbReference>
<dbReference type="PANTHER" id="PTHR43774:SF1">
    <property type="entry name" value="PEPTIDE METHIONINE SULFOXIDE REDUCTASE MSRA 2"/>
    <property type="match status" value="1"/>
</dbReference>
<keyword evidence="2" id="KW-0560">Oxidoreductase</keyword>
<dbReference type="EC" id="1.8.4.11" evidence="1"/>
<dbReference type="NCBIfam" id="TIGR00401">
    <property type="entry name" value="msrA"/>
    <property type="match status" value="1"/>
</dbReference>
<dbReference type="AlphaFoldDB" id="H5SKP5"/>
<evidence type="ECO:0000256" key="1">
    <source>
        <dbReference type="ARBA" id="ARBA00012502"/>
    </source>
</evidence>
<dbReference type="SUPFAM" id="SSF55068">
    <property type="entry name" value="Peptide methionine sulfoxide reductase"/>
    <property type="match status" value="1"/>
</dbReference>
<reference evidence="4" key="1">
    <citation type="journal article" date="2005" name="Environ. Microbiol.">
        <title>Genetic and functional properties of uncultivated thermophilic crenarchaeotes from a subsurface gold mine as revealed by analysis of genome fragments.</title>
        <authorList>
            <person name="Nunoura T."/>
            <person name="Hirayama H."/>
            <person name="Takami H."/>
            <person name="Oida H."/>
            <person name="Nishi S."/>
            <person name="Shimamura S."/>
            <person name="Suzuki Y."/>
            <person name="Inagaki F."/>
            <person name="Takai K."/>
            <person name="Nealson K.H."/>
            <person name="Horikoshi K."/>
        </authorList>
    </citation>
    <scope>NUCLEOTIDE SEQUENCE</scope>
</reference>
<protein>
    <recommendedName>
        <fullName evidence="1">peptide-methionine (S)-S-oxide reductase</fullName>
        <ecNumber evidence="1">1.8.4.11</ecNumber>
    </recommendedName>
</protein>
<accession>H5SKP5</accession>
<dbReference type="HAMAP" id="MF_01401">
    <property type="entry name" value="MsrA"/>
    <property type="match status" value="1"/>
</dbReference>
<dbReference type="Gene3D" id="3.30.1060.10">
    <property type="entry name" value="Peptide methionine sulphoxide reductase MsrA"/>
    <property type="match status" value="1"/>
</dbReference>
<dbReference type="InterPro" id="IPR002569">
    <property type="entry name" value="Met_Sox_Rdtase_MsrA_dom"/>
</dbReference>
<dbReference type="GO" id="GO:0008113">
    <property type="term" value="F:peptide-methionine (S)-S-oxide reductase activity"/>
    <property type="evidence" value="ECO:0007669"/>
    <property type="project" value="UniProtKB-EC"/>
</dbReference>
<gene>
    <name evidence="4" type="ORF">HGMM_F42E07C33</name>
</gene>
<dbReference type="EMBL" id="AP011756">
    <property type="protein sequence ID" value="BAL56731.1"/>
    <property type="molecule type" value="Genomic_DNA"/>
</dbReference>
<reference evidence="4" key="2">
    <citation type="journal article" date="2012" name="PLoS ONE">
        <title>A Deeply Branching Thermophilic Bacterium with an Ancient Acetyl-CoA Pathway Dominates a Subsurface Ecosystem.</title>
        <authorList>
            <person name="Takami H."/>
            <person name="Noguchi H."/>
            <person name="Takaki Y."/>
            <person name="Uchiyama I."/>
            <person name="Toyoda A."/>
            <person name="Nishi S."/>
            <person name="Chee G.-J."/>
            <person name="Arai W."/>
            <person name="Nunoura T."/>
            <person name="Itoh T."/>
            <person name="Hattori M."/>
            <person name="Takai K."/>
        </authorList>
    </citation>
    <scope>NUCLEOTIDE SEQUENCE</scope>
</reference>
<sequence length="186" mass="21149">MESRRVEIATLAGGCFWCTEAVFDELEGVLEVVPGYAGGHVPNPTYEQVCTGTTGHAEAVQITFDPDRISYRELLEVFFSVHDPTTLNRQGPDVGHQYRSAIFTHSPEQDQVARQLIAELERQRVWTDPIVTEVVPFTNFYPAEDYHRDYYRRHPDQAYCAAVIAPKLEKFRKRHAARLKEAVAGP</sequence>